<dbReference type="InterPro" id="IPR036709">
    <property type="entry name" value="Autotransporte_beta_dom_sf"/>
</dbReference>
<keyword evidence="4" id="KW-0732">Signal</keyword>
<dbReference type="Pfam" id="PF03797">
    <property type="entry name" value="Autotransporter"/>
    <property type="match status" value="1"/>
</dbReference>
<organism evidence="7 8">
    <name type="scientific">Roseiconus nitratireducens</name>
    <dbReference type="NCBI Taxonomy" id="2605748"/>
    <lineage>
        <taxon>Bacteria</taxon>
        <taxon>Pseudomonadati</taxon>
        <taxon>Planctomycetota</taxon>
        <taxon>Planctomycetia</taxon>
        <taxon>Pirellulales</taxon>
        <taxon>Pirellulaceae</taxon>
        <taxon>Roseiconus</taxon>
    </lineage>
</organism>
<dbReference type="RefSeq" id="WP_150079396.1">
    <property type="nucleotide sequence ID" value="NZ_VWOX01000021.1"/>
</dbReference>
<dbReference type="Gene3D" id="2.40.128.130">
    <property type="entry name" value="Autotransporter beta-domain"/>
    <property type="match status" value="1"/>
</dbReference>
<evidence type="ECO:0000313" key="7">
    <source>
        <dbReference type="EMBL" id="KAA5539203.1"/>
    </source>
</evidence>
<feature type="signal peptide" evidence="4">
    <location>
        <begin position="1"/>
        <end position="24"/>
    </location>
</feature>
<dbReference type="InterPro" id="IPR005546">
    <property type="entry name" value="Autotransporte_beta"/>
</dbReference>
<dbReference type="Gene3D" id="2.60.120.260">
    <property type="entry name" value="Galactose-binding domain-like"/>
    <property type="match status" value="1"/>
</dbReference>
<dbReference type="NCBIfam" id="TIGR01414">
    <property type="entry name" value="autotrans_barl"/>
    <property type="match status" value="1"/>
</dbReference>
<dbReference type="PROSITE" id="PS51208">
    <property type="entry name" value="AUTOTRANSPORTER"/>
    <property type="match status" value="1"/>
</dbReference>
<sequence length="527" mass="55269">MSHPRLLRVFLLGLIGTCAGSLSAQTYSSTDTPIGIPPSGTRGTTISSINVPDSIMIDDLDVNVDYNHTFQGDLSGTVTSPGGTNVSLFSRVGSGLNAQNGGYRFDDDSANTFPGTLAPGTYQPNQPLSAFNGENAQGVWTLTIDDQVGGDSGTLNLWQLLFTAAGNDTSEADILASGAMIELQATSHFLGLLSDRLRGGVGMAARRFAPRSTAASASSSAGQIRLVSTAPSSSGGHCQSAACRTTATRYVFVNPLRRDARKTRAWVTGYGAKGNLDQDFRFDFSGVAFGAERQVDCSTIIGLAGNYYDSDGSMGTAGVELDALGIALYGSRQIRTNGYLTGIIGYSSGDYSTLRPAMTGSAVGKTDSDTFLSLFELGKNVRHGNLIIQPHAAFQYIGISADGYSETGGGLSNLQIADDHVNSARGILGLNFFGTIPTYCSGTLSPFYRIAYAHEFADDNQVISGGFAGGAGPLVFQGPELGRDFLNSGVGISYVTPSGLTLFADYDAQYSSEYEQHTGQGGLSFAW</sequence>
<dbReference type="InterPro" id="IPR006315">
    <property type="entry name" value="OM_autotransptr_brl_dom"/>
</dbReference>
<dbReference type="PROSITE" id="PS51829">
    <property type="entry name" value="P_HOMO_B"/>
    <property type="match status" value="1"/>
</dbReference>
<comment type="caution">
    <text evidence="7">The sequence shown here is derived from an EMBL/GenBank/DDBJ whole genome shotgun (WGS) entry which is preliminary data.</text>
</comment>
<reference evidence="7 8" key="1">
    <citation type="submission" date="2019-08" db="EMBL/GenBank/DDBJ databases">
        <authorList>
            <person name="Dhanesh K."/>
            <person name="Kumar G."/>
            <person name="Sasikala C."/>
            <person name="Venkata Ramana C."/>
        </authorList>
    </citation>
    <scope>NUCLEOTIDE SEQUENCE [LARGE SCALE GENOMIC DNA]</scope>
    <source>
        <strain evidence="7 8">JC645</strain>
    </source>
</reference>
<accession>A0A5M6CVW2</accession>
<dbReference type="GO" id="GO:0004252">
    <property type="term" value="F:serine-type endopeptidase activity"/>
    <property type="evidence" value="ECO:0007669"/>
    <property type="project" value="InterPro"/>
</dbReference>
<keyword evidence="1" id="KW-0645">Protease</keyword>
<dbReference type="SUPFAM" id="SSF49785">
    <property type="entry name" value="Galactose-binding domain-like"/>
    <property type="match status" value="1"/>
</dbReference>
<protein>
    <submittedName>
        <fullName evidence="7">Autotransporter domain-containing protein</fullName>
    </submittedName>
</protein>
<keyword evidence="8" id="KW-1185">Reference proteome</keyword>
<dbReference type="GO" id="GO:0019867">
    <property type="term" value="C:outer membrane"/>
    <property type="evidence" value="ECO:0007669"/>
    <property type="project" value="InterPro"/>
</dbReference>
<proteinExistence type="predicted"/>
<feature type="domain" description="P/Homo B" evidence="6">
    <location>
        <begin position="22"/>
        <end position="170"/>
    </location>
</feature>
<dbReference type="Pfam" id="PF01483">
    <property type="entry name" value="P_proprotein"/>
    <property type="match status" value="1"/>
</dbReference>
<feature type="chain" id="PRO_5024429553" evidence="4">
    <location>
        <begin position="25"/>
        <end position="527"/>
    </location>
</feature>
<evidence type="ECO:0000313" key="8">
    <source>
        <dbReference type="Proteomes" id="UP000324479"/>
    </source>
</evidence>
<dbReference type="AlphaFoldDB" id="A0A5M6CVW2"/>
<evidence type="ECO:0000256" key="4">
    <source>
        <dbReference type="SAM" id="SignalP"/>
    </source>
</evidence>
<dbReference type="SUPFAM" id="SSF103515">
    <property type="entry name" value="Autotransporter"/>
    <property type="match status" value="1"/>
</dbReference>
<evidence type="ECO:0000259" key="5">
    <source>
        <dbReference type="PROSITE" id="PS51208"/>
    </source>
</evidence>
<dbReference type="InterPro" id="IPR008979">
    <property type="entry name" value="Galactose-bd-like_sf"/>
</dbReference>
<evidence type="ECO:0000259" key="6">
    <source>
        <dbReference type="PROSITE" id="PS51829"/>
    </source>
</evidence>
<feature type="domain" description="Autotransporter" evidence="5">
    <location>
        <begin position="258"/>
        <end position="527"/>
    </location>
</feature>
<evidence type="ECO:0000256" key="1">
    <source>
        <dbReference type="ARBA" id="ARBA00022670"/>
    </source>
</evidence>
<dbReference type="Proteomes" id="UP000324479">
    <property type="component" value="Unassembled WGS sequence"/>
</dbReference>
<evidence type="ECO:0000256" key="3">
    <source>
        <dbReference type="SAM" id="MobiDB-lite"/>
    </source>
</evidence>
<feature type="region of interest" description="Disordered" evidence="3">
    <location>
        <begin position="27"/>
        <end position="47"/>
    </location>
</feature>
<gene>
    <name evidence="7" type="ORF">FYK55_25110</name>
</gene>
<dbReference type="SMART" id="SM00869">
    <property type="entry name" value="Autotransporter"/>
    <property type="match status" value="1"/>
</dbReference>
<evidence type="ECO:0000256" key="2">
    <source>
        <dbReference type="ARBA" id="ARBA00022801"/>
    </source>
</evidence>
<name>A0A5M6CVW2_9BACT</name>
<dbReference type="EMBL" id="VWOX01000021">
    <property type="protein sequence ID" value="KAA5539203.1"/>
    <property type="molecule type" value="Genomic_DNA"/>
</dbReference>
<dbReference type="InterPro" id="IPR002884">
    <property type="entry name" value="P_dom"/>
</dbReference>
<dbReference type="GO" id="GO:0006508">
    <property type="term" value="P:proteolysis"/>
    <property type="evidence" value="ECO:0007669"/>
    <property type="project" value="UniProtKB-KW"/>
</dbReference>
<keyword evidence="2" id="KW-0378">Hydrolase</keyword>